<organism evidence="1 2">
    <name type="scientific">Oculimacula yallundae</name>
    <dbReference type="NCBI Taxonomy" id="86028"/>
    <lineage>
        <taxon>Eukaryota</taxon>
        <taxon>Fungi</taxon>
        <taxon>Dikarya</taxon>
        <taxon>Ascomycota</taxon>
        <taxon>Pezizomycotina</taxon>
        <taxon>Leotiomycetes</taxon>
        <taxon>Helotiales</taxon>
        <taxon>Ploettnerulaceae</taxon>
        <taxon>Oculimacula</taxon>
    </lineage>
</organism>
<evidence type="ECO:0000313" key="1">
    <source>
        <dbReference type="EMBL" id="KAL2066435.1"/>
    </source>
</evidence>
<dbReference type="EMBL" id="JAZHXI010000011">
    <property type="protein sequence ID" value="KAL2066435.1"/>
    <property type="molecule type" value="Genomic_DNA"/>
</dbReference>
<accession>A0ABR4C922</accession>
<name>A0ABR4C922_9HELO</name>
<comment type="caution">
    <text evidence="1">The sequence shown here is derived from an EMBL/GenBank/DDBJ whole genome shotgun (WGS) entry which is preliminary data.</text>
</comment>
<gene>
    <name evidence="1" type="ORF">VTL71DRAFT_2506</name>
</gene>
<keyword evidence="2" id="KW-1185">Reference proteome</keyword>
<sequence>MSHNIVRNPTQLNAFSNSRRLSLKADSPRNFSLTYILAFSSLKAEAHSTKRLHEISPNKDTSIIPPLCLNTRKRHPPLHRSAVFCSRLLCCGNCSALSGKKRYRPVSKRLRTGFWYLLLRHPVHLTTGSCITSREPRPLPSNINNFKSLSLHHQDQRLRYFIISFSFPKPHFQTKGNGRFVIWYKIRIASVN</sequence>
<proteinExistence type="predicted"/>
<reference evidence="1 2" key="1">
    <citation type="journal article" date="2024" name="Commun. Biol.">
        <title>Comparative genomic analysis of thermophilic fungi reveals convergent evolutionary adaptations and gene losses.</title>
        <authorList>
            <person name="Steindorff A.S."/>
            <person name="Aguilar-Pontes M.V."/>
            <person name="Robinson A.J."/>
            <person name="Andreopoulos B."/>
            <person name="LaButti K."/>
            <person name="Kuo A."/>
            <person name="Mondo S."/>
            <person name="Riley R."/>
            <person name="Otillar R."/>
            <person name="Haridas S."/>
            <person name="Lipzen A."/>
            <person name="Grimwood J."/>
            <person name="Schmutz J."/>
            <person name="Clum A."/>
            <person name="Reid I.D."/>
            <person name="Moisan M.C."/>
            <person name="Butler G."/>
            <person name="Nguyen T.T.M."/>
            <person name="Dewar K."/>
            <person name="Conant G."/>
            <person name="Drula E."/>
            <person name="Henrissat B."/>
            <person name="Hansel C."/>
            <person name="Singer S."/>
            <person name="Hutchinson M.I."/>
            <person name="de Vries R.P."/>
            <person name="Natvig D.O."/>
            <person name="Powell A.J."/>
            <person name="Tsang A."/>
            <person name="Grigoriev I.V."/>
        </authorList>
    </citation>
    <scope>NUCLEOTIDE SEQUENCE [LARGE SCALE GENOMIC DNA]</scope>
    <source>
        <strain evidence="1 2">CBS 494.80</strain>
    </source>
</reference>
<protein>
    <submittedName>
        <fullName evidence="1">Uncharacterized protein</fullName>
    </submittedName>
</protein>
<evidence type="ECO:0000313" key="2">
    <source>
        <dbReference type="Proteomes" id="UP001595075"/>
    </source>
</evidence>
<dbReference type="Proteomes" id="UP001595075">
    <property type="component" value="Unassembled WGS sequence"/>
</dbReference>